<reference evidence="2" key="1">
    <citation type="submission" date="2020-11" db="EMBL/GenBank/DDBJ databases">
        <authorList>
            <consortium name="DOE Joint Genome Institute"/>
            <person name="Ahrendt S."/>
            <person name="Riley R."/>
            <person name="Andreopoulos W."/>
            <person name="Labutti K."/>
            <person name="Pangilinan J."/>
            <person name="Ruiz-Duenas F.J."/>
            <person name="Barrasa J.M."/>
            <person name="Sanchez-Garcia M."/>
            <person name="Camarero S."/>
            <person name="Miyauchi S."/>
            <person name="Serrano A."/>
            <person name="Linde D."/>
            <person name="Babiker R."/>
            <person name="Drula E."/>
            <person name="Ayuso-Fernandez I."/>
            <person name="Pacheco R."/>
            <person name="Padilla G."/>
            <person name="Ferreira P."/>
            <person name="Barriuso J."/>
            <person name="Kellner H."/>
            <person name="Castanera R."/>
            <person name="Alfaro M."/>
            <person name="Ramirez L."/>
            <person name="Pisabarro A.G."/>
            <person name="Kuo A."/>
            <person name="Tritt A."/>
            <person name="Lipzen A."/>
            <person name="He G."/>
            <person name="Yan M."/>
            <person name="Ng V."/>
            <person name="Cullen D."/>
            <person name="Martin F."/>
            <person name="Rosso M.-N."/>
            <person name="Henrissat B."/>
            <person name="Hibbett D."/>
            <person name="Martinez A.T."/>
            <person name="Grigoriev I.V."/>
        </authorList>
    </citation>
    <scope>NUCLEOTIDE SEQUENCE</scope>
    <source>
        <strain evidence="2">ATCC 90797</strain>
    </source>
</reference>
<feature type="transmembrane region" description="Helical" evidence="1">
    <location>
        <begin position="55"/>
        <end position="78"/>
    </location>
</feature>
<proteinExistence type="predicted"/>
<sequence>MVCGDDIDSSSIVLQRLFASERVSMQLTARGVENVGNGRDYQHAPLTKSSDGHRIVLSITPLTGSCGMCALVGLGAYVEEYRGTFWHSHERWKSCNEVGTFTERLQSWLVPIGLSFILISEVWWWFPCRYGCGQMQGMPRTSA</sequence>
<keyword evidence="3" id="KW-1185">Reference proteome</keyword>
<evidence type="ECO:0000313" key="2">
    <source>
        <dbReference type="EMBL" id="KAF9498933.1"/>
    </source>
</evidence>
<protein>
    <submittedName>
        <fullName evidence="2">Uncharacterized protein</fullName>
    </submittedName>
</protein>
<dbReference type="Proteomes" id="UP000807025">
    <property type="component" value="Unassembled WGS sequence"/>
</dbReference>
<dbReference type="AlphaFoldDB" id="A0A9P6A2W9"/>
<keyword evidence="1" id="KW-1133">Transmembrane helix</keyword>
<evidence type="ECO:0000313" key="3">
    <source>
        <dbReference type="Proteomes" id="UP000807025"/>
    </source>
</evidence>
<keyword evidence="1" id="KW-0472">Membrane</keyword>
<feature type="transmembrane region" description="Helical" evidence="1">
    <location>
        <begin position="108"/>
        <end position="126"/>
    </location>
</feature>
<evidence type="ECO:0000256" key="1">
    <source>
        <dbReference type="SAM" id="Phobius"/>
    </source>
</evidence>
<comment type="caution">
    <text evidence="2">The sequence shown here is derived from an EMBL/GenBank/DDBJ whole genome shotgun (WGS) entry which is preliminary data.</text>
</comment>
<organism evidence="2 3">
    <name type="scientific">Pleurotus eryngii</name>
    <name type="common">Boletus of the steppes</name>
    <dbReference type="NCBI Taxonomy" id="5323"/>
    <lineage>
        <taxon>Eukaryota</taxon>
        <taxon>Fungi</taxon>
        <taxon>Dikarya</taxon>
        <taxon>Basidiomycota</taxon>
        <taxon>Agaricomycotina</taxon>
        <taxon>Agaricomycetes</taxon>
        <taxon>Agaricomycetidae</taxon>
        <taxon>Agaricales</taxon>
        <taxon>Pleurotineae</taxon>
        <taxon>Pleurotaceae</taxon>
        <taxon>Pleurotus</taxon>
    </lineage>
</organism>
<gene>
    <name evidence="2" type="ORF">BDN71DRAFT_315013</name>
</gene>
<accession>A0A9P6A2W9</accession>
<name>A0A9P6A2W9_PLEER</name>
<keyword evidence="1" id="KW-0812">Transmembrane</keyword>
<dbReference type="EMBL" id="MU154535">
    <property type="protein sequence ID" value="KAF9498933.1"/>
    <property type="molecule type" value="Genomic_DNA"/>
</dbReference>